<feature type="chain" id="PRO_5008891861" description="Lipoprotein" evidence="1">
    <location>
        <begin position="26"/>
        <end position="114"/>
    </location>
</feature>
<evidence type="ECO:0000313" key="2">
    <source>
        <dbReference type="EMBL" id="OCR21594.1"/>
    </source>
</evidence>
<feature type="signal peptide" evidence="1">
    <location>
        <begin position="1"/>
        <end position="25"/>
    </location>
</feature>
<protein>
    <recommendedName>
        <fullName evidence="4">Lipoprotein</fullName>
    </recommendedName>
</protein>
<dbReference type="PROSITE" id="PS51257">
    <property type="entry name" value="PROKAR_LIPOPROTEIN"/>
    <property type="match status" value="1"/>
</dbReference>
<name>A0A1C7YV29_PSESX</name>
<comment type="caution">
    <text evidence="2">The sequence shown here is derived from an EMBL/GenBank/DDBJ whole genome shotgun (WGS) entry which is preliminary data.</text>
</comment>
<dbReference type="Proteomes" id="UP000093104">
    <property type="component" value="Unassembled WGS sequence"/>
</dbReference>
<evidence type="ECO:0000256" key="1">
    <source>
        <dbReference type="SAM" id="SignalP"/>
    </source>
</evidence>
<keyword evidence="1" id="KW-0732">Signal</keyword>
<sequence>MKLLIGAVAAVLLAGCTSPSNQARAVGPYKVYTTQKAANVVAQCVEYAWQDAAMVGPDPEAFMRSSADGFTVYTTGAEYFVDVKPQSGKTVLNFYAAPDTMPADRRGAALATCL</sequence>
<dbReference type="PATRIC" id="fig|317.243.peg.1696"/>
<accession>A0A1C7YV29</accession>
<proteinExistence type="predicted"/>
<reference evidence="2 3" key="1">
    <citation type="submission" date="2015-07" db="EMBL/GenBank/DDBJ databases">
        <title>Draft genome sequence of a diazotrophic, plant growth-promoting rhizobacterium of the Pseudomonas syringae complex.</title>
        <authorList>
            <person name="Patten C.L."/>
            <person name="Jeong H."/>
        </authorList>
    </citation>
    <scope>NUCLEOTIDE SEQUENCE [LARGE SCALE GENOMIC DNA]</scope>
    <source>
        <strain evidence="2 3">GR12-2</strain>
    </source>
</reference>
<dbReference type="EMBL" id="LGSI01000074">
    <property type="protein sequence ID" value="OCR21594.1"/>
    <property type="molecule type" value="Genomic_DNA"/>
</dbReference>
<dbReference type="OrthoDB" id="6000523at2"/>
<gene>
    <name evidence="2" type="ORF">AFK24_28980</name>
</gene>
<organism evidence="2 3">
    <name type="scientific">Pseudomonas syringae</name>
    <dbReference type="NCBI Taxonomy" id="317"/>
    <lineage>
        <taxon>Bacteria</taxon>
        <taxon>Pseudomonadati</taxon>
        <taxon>Pseudomonadota</taxon>
        <taxon>Gammaproteobacteria</taxon>
        <taxon>Pseudomonadales</taxon>
        <taxon>Pseudomonadaceae</taxon>
        <taxon>Pseudomonas</taxon>
    </lineage>
</organism>
<dbReference type="RefSeq" id="WP_065836521.1">
    <property type="nucleotide sequence ID" value="NZ_LGSI01000074.1"/>
</dbReference>
<dbReference type="AlphaFoldDB" id="A0A1C7YV29"/>
<evidence type="ECO:0000313" key="3">
    <source>
        <dbReference type="Proteomes" id="UP000093104"/>
    </source>
</evidence>
<evidence type="ECO:0008006" key="4">
    <source>
        <dbReference type="Google" id="ProtNLM"/>
    </source>
</evidence>